<dbReference type="Proteomes" id="UP000075809">
    <property type="component" value="Unassembled WGS sequence"/>
</dbReference>
<feature type="compositionally biased region" description="Acidic residues" evidence="1">
    <location>
        <begin position="109"/>
        <end position="121"/>
    </location>
</feature>
<dbReference type="AlphaFoldDB" id="A0A151WFC3"/>
<dbReference type="GO" id="GO:0006325">
    <property type="term" value="P:chromatin organization"/>
    <property type="evidence" value="ECO:0007669"/>
    <property type="project" value="InterPro"/>
</dbReference>
<dbReference type="PANTHER" id="PTHR13468">
    <property type="entry name" value="DEK PROTEIN"/>
    <property type="match status" value="1"/>
</dbReference>
<accession>A0A151WFC3</accession>
<dbReference type="STRING" id="64791.A0A151WFC3"/>
<protein>
    <submittedName>
        <fullName evidence="2">Protein DEK</fullName>
    </submittedName>
</protein>
<feature type="compositionally biased region" description="Acidic residues" evidence="1">
    <location>
        <begin position="149"/>
        <end position="174"/>
    </location>
</feature>
<feature type="region of interest" description="Disordered" evidence="1">
    <location>
        <begin position="106"/>
        <end position="186"/>
    </location>
</feature>
<gene>
    <name evidence="2" type="ORF">ALC60_14446</name>
</gene>
<proteinExistence type="predicted"/>
<dbReference type="InterPro" id="IPR044198">
    <property type="entry name" value="DEK"/>
</dbReference>
<dbReference type="GO" id="GO:2000779">
    <property type="term" value="P:regulation of double-strand break repair"/>
    <property type="evidence" value="ECO:0007669"/>
    <property type="project" value="TreeGrafter"/>
</dbReference>
<dbReference type="GO" id="GO:0003677">
    <property type="term" value="F:DNA binding"/>
    <property type="evidence" value="ECO:0007669"/>
    <property type="project" value="InterPro"/>
</dbReference>
<evidence type="ECO:0000256" key="1">
    <source>
        <dbReference type="SAM" id="MobiDB-lite"/>
    </source>
</evidence>
<organism evidence="2 3">
    <name type="scientific">Mycetomoellerius zeteki</name>
    <dbReference type="NCBI Taxonomy" id="64791"/>
    <lineage>
        <taxon>Eukaryota</taxon>
        <taxon>Metazoa</taxon>
        <taxon>Ecdysozoa</taxon>
        <taxon>Arthropoda</taxon>
        <taxon>Hexapoda</taxon>
        <taxon>Insecta</taxon>
        <taxon>Pterygota</taxon>
        <taxon>Neoptera</taxon>
        <taxon>Endopterygota</taxon>
        <taxon>Hymenoptera</taxon>
        <taxon>Apocrita</taxon>
        <taxon>Aculeata</taxon>
        <taxon>Formicoidea</taxon>
        <taxon>Formicidae</taxon>
        <taxon>Myrmicinae</taxon>
        <taxon>Mycetomoellerius</taxon>
    </lineage>
</organism>
<keyword evidence="3" id="KW-1185">Reference proteome</keyword>
<dbReference type="GO" id="GO:0005634">
    <property type="term" value="C:nucleus"/>
    <property type="evidence" value="ECO:0007669"/>
    <property type="project" value="TreeGrafter"/>
</dbReference>
<feature type="non-terminal residue" evidence="2">
    <location>
        <position position="1"/>
    </location>
</feature>
<evidence type="ECO:0000313" key="2">
    <source>
        <dbReference type="EMBL" id="KYQ46516.1"/>
    </source>
</evidence>
<name>A0A151WFC3_9HYME</name>
<dbReference type="EMBL" id="KQ983219">
    <property type="protein sequence ID" value="KYQ46516.1"/>
    <property type="molecule type" value="Genomic_DNA"/>
</dbReference>
<sequence>IEKLEQIKTIANNLKTNSKKAVQAQHRFVFEREGDRDNRKRLREFRGFPFAIDSEDYKAKIAYVESNLTWADLVSVCNILTIEYSGIKRELSQRLCNGLVDLDSLNNPDESDKEENAEDSDIQQQESSESEEDRKDVKRRIKKTKYEEVAVEEDEEDENENEEDEVKEDQNEDENDRRSVSKQTPE</sequence>
<feature type="compositionally biased region" description="Basic and acidic residues" evidence="1">
    <location>
        <begin position="175"/>
        <end position="186"/>
    </location>
</feature>
<dbReference type="GO" id="GO:0042393">
    <property type="term" value="F:histone binding"/>
    <property type="evidence" value="ECO:0007669"/>
    <property type="project" value="TreeGrafter"/>
</dbReference>
<dbReference type="PANTHER" id="PTHR13468:SF1">
    <property type="entry name" value="PROTEIN DEK"/>
    <property type="match status" value="1"/>
</dbReference>
<reference evidence="2 3" key="1">
    <citation type="submission" date="2015-09" db="EMBL/GenBank/DDBJ databases">
        <title>Trachymyrmex zeteki WGS genome.</title>
        <authorList>
            <person name="Nygaard S."/>
            <person name="Hu H."/>
            <person name="Boomsma J."/>
            <person name="Zhang G."/>
        </authorList>
    </citation>
    <scope>NUCLEOTIDE SEQUENCE [LARGE SCALE GENOMIC DNA]</scope>
    <source>
        <strain evidence="2">Tzet28-1</strain>
        <tissue evidence="2">Whole body</tissue>
    </source>
</reference>
<evidence type="ECO:0000313" key="3">
    <source>
        <dbReference type="Proteomes" id="UP000075809"/>
    </source>
</evidence>